<evidence type="ECO:0000313" key="3">
    <source>
        <dbReference type="EMBL" id="GGN60628.1"/>
    </source>
</evidence>
<dbReference type="Proteomes" id="UP000600080">
    <property type="component" value="Unassembled WGS sequence"/>
</dbReference>
<feature type="domain" description="DUF397" evidence="2">
    <location>
        <begin position="11"/>
        <end position="65"/>
    </location>
</feature>
<feature type="region of interest" description="Disordered" evidence="1">
    <location>
        <begin position="1"/>
        <end position="24"/>
    </location>
</feature>
<dbReference type="GeneID" id="301551567"/>
<reference evidence="4" key="1">
    <citation type="journal article" date="2019" name="Int. J. Syst. Evol. Microbiol.">
        <title>The Global Catalogue of Microorganisms (GCM) 10K type strain sequencing project: providing services to taxonomists for standard genome sequencing and annotation.</title>
        <authorList>
            <consortium name="The Broad Institute Genomics Platform"/>
            <consortium name="The Broad Institute Genome Sequencing Center for Infectious Disease"/>
            <person name="Wu L."/>
            <person name="Ma J."/>
        </authorList>
    </citation>
    <scope>NUCLEOTIDE SEQUENCE [LARGE SCALE GENOMIC DNA]</scope>
    <source>
        <strain evidence="4">CGMCC 4.7323</strain>
    </source>
</reference>
<name>A0ABQ2JZ78_9ACTN</name>
<evidence type="ECO:0000313" key="4">
    <source>
        <dbReference type="Proteomes" id="UP000600080"/>
    </source>
</evidence>
<protein>
    <recommendedName>
        <fullName evidence="2">DUF397 domain-containing protein</fullName>
    </recommendedName>
</protein>
<dbReference type="RefSeq" id="WP_189103173.1">
    <property type="nucleotide sequence ID" value="NZ_BMND01000038.1"/>
</dbReference>
<keyword evidence="4" id="KW-1185">Reference proteome</keyword>
<dbReference type="InterPro" id="IPR007278">
    <property type="entry name" value="DUF397"/>
</dbReference>
<dbReference type="Pfam" id="PF04149">
    <property type="entry name" value="DUF397"/>
    <property type="match status" value="1"/>
</dbReference>
<proteinExistence type="predicted"/>
<evidence type="ECO:0000256" key="1">
    <source>
        <dbReference type="SAM" id="MobiDB-lite"/>
    </source>
</evidence>
<dbReference type="EMBL" id="BMND01000038">
    <property type="protein sequence ID" value="GGN60628.1"/>
    <property type="molecule type" value="Genomic_DNA"/>
</dbReference>
<organism evidence="3 4">
    <name type="scientific">Streptomyces kronopolitis</name>
    <dbReference type="NCBI Taxonomy" id="1612435"/>
    <lineage>
        <taxon>Bacteria</taxon>
        <taxon>Bacillati</taxon>
        <taxon>Actinomycetota</taxon>
        <taxon>Actinomycetes</taxon>
        <taxon>Kitasatosporales</taxon>
        <taxon>Streptomycetaceae</taxon>
        <taxon>Streptomyces</taxon>
    </lineage>
</organism>
<comment type="caution">
    <text evidence="3">The sequence shown here is derived from an EMBL/GenBank/DDBJ whole genome shotgun (WGS) entry which is preliminary data.</text>
</comment>
<accession>A0ABQ2JZ78</accession>
<evidence type="ECO:0000259" key="2">
    <source>
        <dbReference type="Pfam" id="PF04149"/>
    </source>
</evidence>
<sequence>MANSHVDLSTAAWRKSSYSNGDGGDCVEVADDLPGIVPIRDSKDPHGPALIFPVAAWSSFVSAVKDTALPGV</sequence>
<gene>
    <name evidence="3" type="ORF">GCM10012285_58850</name>
</gene>